<reference evidence="2 3" key="1">
    <citation type="submission" date="2020-08" db="EMBL/GenBank/DDBJ databases">
        <title>Genomic Encyclopedia of Type Strains, Phase IV (KMG-IV): sequencing the most valuable type-strain genomes for metagenomic binning, comparative biology and taxonomic classification.</title>
        <authorList>
            <person name="Goeker M."/>
        </authorList>
    </citation>
    <scope>NUCLEOTIDE SEQUENCE [LARGE SCALE GENOMIC DNA]</scope>
    <source>
        <strain evidence="2 3">DSM 25335</strain>
    </source>
</reference>
<feature type="transmembrane region" description="Helical" evidence="1">
    <location>
        <begin position="191"/>
        <end position="220"/>
    </location>
</feature>
<dbReference type="AlphaFoldDB" id="A0A7W8HW99"/>
<evidence type="ECO:0000313" key="2">
    <source>
        <dbReference type="EMBL" id="MBB5291082.1"/>
    </source>
</evidence>
<accession>A0A7W8HW99</accession>
<feature type="transmembrane region" description="Helical" evidence="1">
    <location>
        <begin position="103"/>
        <end position="130"/>
    </location>
</feature>
<feature type="transmembrane region" description="Helical" evidence="1">
    <location>
        <begin position="142"/>
        <end position="170"/>
    </location>
</feature>
<keyword evidence="3" id="KW-1185">Reference proteome</keyword>
<protein>
    <submittedName>
        <fullName evidence="2">MFS family permease</fullName>
    </submittedName>
</protein>
<organism evidence="2 3">
    <name type="scientific">Brevundimonas basaltis</name>
    <dbReference type="NCBI Taxonomy" id="472166"/>
    <lineage>
        <taxon>Bacteria</taxon>
        <taxon>Pseudomonadati</taxon>
        <taxon>Pseudomonadota</taxon>
        <taxon>Alphaproteobacteria</taxon>
        <taxon>Caulobacterales</taxon>
        <taxon>Caulobacteraceae</taxon>
        <taxon>Brevundimonas</taxon>
    </lineage>
</organism>
<name>A0A7W8HW99_9CAUL</name>
<feature type="transmembrane region" description="Helical" evidence="1">
    <location>
        <begin position="62"/>
        <end position="83"/>
    </location>
</feature>
<dbReference type="Proteomes" id="UP000566663">
    <property type="component" value="Unassembled WGS sequence"/>
</dbReference>
<evidence type="ECO:0000313" key="3">
    <source>
        <dbReference type="Proteomes" id="UP000566663"/>
    </source>
</evidence>
<keyword evidence="1" id="KW-0472">Membrane</keyword>
<comment type="caution">
    <text evidence="2">The sequence shown here is derived from an EMBL/GenBank/DDBJ whole genome shotgun (WGS) entry which is preliminary data.</text>
</comment>
<proteinExistence type="predicted"/>
<gene>
    <name evidence="2" type="ORF">HNQ67_000578</name>
</gene>
<dbReference type="EMBL" id="JACHFZ010000001">
    <property type="protein sequence ID" value="MBB5291082.1"/>
    <property type="molecule type" value="Genomic_DNA"/>
</dbReference>
<dbReference type="RefSeq" id="WP_343772098.1">
    <property type="nucleotide sequence ID" value="NZ_BAAAFF010000004.1"/>
</dbReference>
<feature type="transmembrane region" description="Helical" evidence="1">
    <location>
        <begin position="246"/>
        <end position="266"/>
    </location>
</feature>
<evidence type="ECO:0000256" key="1">
    <source>
        <dbReference type="SAM" id="Phobius"/>
    </source>
</evidence>
<sequence length="300" mass="31717">MATMIWGLVLLAPTALAFAAIIPMLTELMASGAFENGPGPDHVSPFDDDFAAMMQFQIWSQLANIAQLFAVLLVTTAIIRAVFASRRGDSAAHLRIGMQELYVAVIGVTVGIGMVITVVAAVLLAVAIGLALGGTPEPWRSLIYFGMGIGLAVGFLALWGRLALLAPACLRYNTFAFVEGWKLGRGQTWRLLALMIVMFFVALVLCAVLFTVILVAAMFVGGGMAAMEPEPEAVQAWFEGLQGRPLLLIGGGILLLLPVAWVHGFCQLLGAAPFARAVLDLAPDVTPNSAISADTALIDH</sequence>
<keyword evidence="1" id="KW-0812">Transmembrane</keyword>
<keyword evidence="1" id="KW-1133">Transmembrane helix</keyword>